<evidence type="ECO:0000256" key="1">
    <source>
        <dbReference type="ARBA" id="ARBA00022884"/>
    </source>
</evidence>
<feature type="region of interest" description="Disordered" evidence="3">
    <location>
        <begin position="22"/>
        <end position="76"/>
    </location>
</feature>
<feature type="compositionally biased region" description="Polar residues" evidence="3">
    <location>
        <begin position="406"/>
        <end position="423"/>
    </location>
</feature>
<dbReference type="STRING" id="27342.A0A0H2RVL2"/>
<evidence type="ECO:0000256" key="3">
    <source>
        <dbReference type="SAM" id="MobiDB-lite"/>
    </source>
</evidence>
<dbReference type="PANTHER" id="PTHR23236">
    <property type="entry name" value="EUKARYOTIC TRANSLATION INITIATION FACTOR 4B/4H"/>
    <property type="match status" value="1"/>
</dbReference>
<dbReference type="Pfam" id="PF00076">
    <property type="entry name" value="RRM_1"/>
    <property type="match status" value="1"/>
</dbReference>
<dbReference type="Gene3D" id="3.30.70.330">
    <property type="match status" value="1"/>
</dbReference>
<keyword evidence="1 2" id="KW-0694">RNA-binding</keyword>
<feature type="compositionally biased region" description="Low complexity" evidence="3">
    <location>
        <begin position="467"/>
        <end position="481"/>
    </location>
</feature>
<dbReference type="InterPro" id="IPR035979">
    <property type="entry name" value="RBD_domain_sf"/>
</dbReference>
<feature type="compositionally biased region" description="Polar residues" evidence="3">
    <location>
        <begin position="250"/>
        <end position="264"/>
    </location>
</feature>
<protein>
    <recommendedName>
        <fullName evidence="4">RRM domain-containing protein</fullName>
    </recommendedName>
</protein>
<accession>A0A0H2RVL2</accession>
<evidence type="ECO:0000313" key="5">
    <source>
        <dbReference type="EMBL" id="KLO08866.1"/>
    </source>
</evidence>
<feature type="compositionally biased region" description="Basic and acidic residues" evidence="3">
    <location>
        <begin position="165"/>
        <end position="220"/>
    </location>
</feature>
<dbReference type="OrthoDB" id="48651at2759"/>
<dbReference type="GO" id="GO:0005730">
    <property type="term" value="C:nucleolus"/>
    <property type="evidence" value="ECO:0007669"/>
    <property type="project" value="TreeGrafter"/>
</dbReference>
<dbReference type="InterPro" id="IPR000504">
    <property type="entry name" value="RRM_dom"/>
</dbReference>
<dbReference type="AlphaFoldDB" id="A0A0H2RVL2"/>
<name>A0A0H2RVL2_9AGAM</name>
<gene>
    <name evidence="5" type="ORF">SCHPADRAFT_880051</name>
</gene>
<feature type="compositionally biased region" description="Basic and acidic residues" evidence="3">
    <location>
        <begin position="36"/>
        <end position="70"/>
    </location>
</feature>
<feature type="compositionally biased region" description="Basic and acidic residues" evidence="3">
    <location>
        <begin position="392"/>
        <end position="405"/>
    </location>
</feature>
<evidence type="ECO:0000256" key="2">
    <source>
        <dbReference type="PROSITE-ProRule" id="PRU00176"/>
    </source>
</evidence>
<feature type="compositionally biased region" description="Low complexity" evidence="3">
    <location>
        <begin position="351"/>
        <end position="368"/>
    </location>
</feature>
<feature type="region of interest" description="Disordered" evidence="3">
    <location>
        <begin position="149"/>
        <end position="526"/>
    </location>
</feature>
<dbReference type="InterPro" id="IPR012677">
    <property type="entry name" value="Nucleotide-bd_a/b_plait_sf"/>
</dbReference>
<evidence type="ECO:0000313" key="6">
    <source>
        <dbReference type="Proteomes" id="UP000053477"/>
    </source>
</evidence>
<dbReference type="SMART" id="SM00360">
    <property type="entry name" value="RRM"/>
    <property type="match status" value="1"/>
</dbReference>
<dbReference type="GO" id="GO:0003723">
    <property type="term" value="F:RNA binding"/>
    <property type="evidence" value="ECO:0007669"/>
    <property type="project" value="UniProtKB-UniRule"/>
</dbReference>
<keyword evidence="6" id="KW-1185">Reference proteome</keyword>
<dbReference type="Proteomes" id="UP000053477">
    <property type="component" value="Unassembled WGS sequence"/>
</dbReference>
<dbReference type="EMBL" id="KQ086074">
    <property type="protein sequence ID" value="KLO08866.1"/>
    <property type="molecule type" value="Genomic_DNA"/>
</dbReference>
<feature type="domain" description="RRM" evidence="4">
    <location>
        <begin position="78"/>
        <end position="153"/>
    </location>
</feature>
<organism evidence="5 6">
    <name type="scientific">Schizopora paradoxa</name>
    <dbReference type="NCBI Taxonomy" id="27342"/>
    <lineage>
        <taxon>Eukaryota</taxon>
        <taxon>Fungi</taxon>
        <taxon>Dikarya</taxon>
        <taxon>Basidiomycota</taxon>
        <taxon>Agaricomycotina</taxon>
        <taxon>Agaricomycetes</taxon>
        <taxon>Hymenochaetales</taxon>
        <taxon>Schizoporaceae</taxon>
        <taxon>Schizopora</taxon>
    </lineage>
</organism>
<feature type="compositionally biased region" description="Low complexity" evidence="3">
    <location>
        <begin position="321"/>
        <end position="338"/>
    </location>
</feature>
<evidence type="ECO:0000259" key="4">
    <source>
        <dbReference type="PROSITE" id="PS50102"/>
    </source>
</evidence>
<dbReference type="PANTHER" id="PTHR23236:SF11">
    <property type="entry name" value="EUKARYOTIC TRANSLATION INITIATION FACTOR 4H"/>
    <property type="match status" value="1"/>
</dbReference>
<dbReference type="SUPFAM" id="SSF54928">
    <property type="entry name" value="RNA-binding domain, RBD"/>
    <property type="match status" value="1"/>
</dbReference>
<feature type="compositionally biased region" description="Low complexity" evidence="3">
    <location>
        <begin position="444"/>
        <end position="457"/>
    </location>
</feature>
<proteinExistence type="predicted"/>
<dbReference type="PROSITE" id="PS50102">
    <property type="entry name" value="RRM"/>
    <property type="match status" value="1"/>
</dbReference>
<reference evidence="5 6" key="1">
    <citation type="submission" date="2015-04" db="EMBL/GenBank/DDBJ databases">
        <title>Complete genome sequence of Schizopora paradoxa KUC8140, a cosmopolitan wood degrader in East Asia.</title>
        <authorList>
            <consortium name="DOE Joint Genome Institute"/>
            <person name="Min B."/>
            <person name="Park H."/>
            <person name="Jang Y."/>
            <person name="Kim J.-J."/>
            <person name="Kim K.H."/>
            <person name="Pangilinan J."/>
            <person name="Lipzen A."/>
            <person name="Riley R."/>
            <person name="Grigoriev I.V."/>
            <person name="Spatafora J.W."/>
            <person name="Choi I.-G."/>
        </authorList>
    </citation>
    <scope>NUCLEOTIDE SEQUENCE [LARGE SCALE GENOMIC DNA]</scope>
    <source>
        <strain evidence="5 6">KUC8140</strain>
    </source>
</reference>
<sequence>MAPKKQKMSLGSFLGDEKLGSWADEMDALPTAPAPKPEDDSLGSDRDYGRRDRDYGSSRPERSYPPREELPLPTAPPYTAFVGNLPFDLTEGDLSDFFAPSEVKSVKIISDREGKPKGFGYVEFGDLDGLKAGLAKSDSGFMNRTIRVSVAEPQKERSGGFGGYDDEKLSGNWRRDGPLPDRDGGRDGGRFGDRDGGRYGDRDREGGRRRNEGFEAREAASDSVSDWRSSKPAARTDSFGDSGPRRRGSAFTTSSQGDGSNSPADSEDTWSRGSKFKASAVSPTDSQPGSRFGSLRGARGDMGPPPAPGASETETNWRRPSSTSLNSTSPTGSVPSTPQMARRKLDLLPRSGAPSAQPSPLSSPKSASHNTAPRSNPFGAAKPVDVTAREAAALEKIEKDREERSSQAAQTQAHHPMSRQGSRQARERGPPSGESGWRTPPTGPKSSSTSASQTGSPEPEAKGATGSAAPPSNSPRAPAANVRPAFSFAAAARKDTGSSAESKSNAAEDKSVDEATEAVAETSLED</sequence>
<dbReference type="InParanoid" id="A0A0H2RVL2"/>